<dbReference type="InterPro" id="IPR011527">
    <property type="entry name" value="ABC1_TM_dom"/>
</dbReference>
<dbReference type="GO" id="GO:0005886">
    <property type="term" value="C:plasma membrane"/>
    <property type="evidence" value="ECO:0007669"/>
    <property type="project" value="UniProtKB-SubCell"/>
</dbReference>
<comment type="subcellular location">
    <subcellularLocation>
        <location evidence="1">Cell membrane</location>
        <topology evidence="1">Multi-pass membrane protein</topology>
    </subcellularLocation>
</comment>
<evidence type="ECO:0000259" key="10">
    <source>
        <dbReference type="PROSITE" id="PS50929"/>
    </source>
</evidence>
<dbReference type="PROSITE" id="PS00211">
    <property type="entry name" value="ABC_TRANSPORTER_1"/>
    <property type="match status" value="1"/>
</dbReference>
<keyword evidence="4" id="KW-0547">Nucleotide-binding</keyword>
<dbReference type="SUPFAM" id="SSF52540">
    <property type="entry name" value="P-loop containing nucleoside triphosphate hydrolases"/>
    <property type="match status" value="1"/>
</dbReference>
<evidence type="ECO:0000256" key="7">
    <source>
        <dbReference type="ARBA" id="ARBA00023136"/>
    </source>
</evidence>
<keyword evidence="3 8" id="KW-0812">Transmembrane</keyword>
<sequence length="579" mass="64544">MTFRKGNPSYVSCLMKDVLKSWPWYFTSIVATIVYLLMDFYMRKMIGTVADDIIYQKESFMMSFVLLLGSTFLASPFHGISTYTKGRMSEEVLLKLRLAIGKKTTKLSMPYLETHDSGEIISHLGSELDTLNGFTYYGLSMVTTLFVQLIGVTGFMLAVDPEITIVFILLSLLVLPFSILLTKQVRRNEKVYRSQLAKSQQRAKEGINFITLVKAFRLEKMISNQYEKALHQATDAAIKNEKTVAYVAAAGKAIGFIPLTVMIALGVFRIFEGTLTQGELLSLVAIGGGFFSWLQGTPDTVAYLRKAQVACERVYGFLDLPEEENGTETKRHQKDSCMVKIDDVHFAYPGEKEVLYGISMEISEGESVALVGASGSGKSSIIKLICGFITPDSGSVEVMGNPIEDWNKEAMRRNIAFVGQESHLFPGTLRENLLTNHMNIEDEKLMALCKRAGLEALLGERGLDGSVGEAGFQFSGGEKQRITILRALLKDADLILLDEPTSALDAVSEESIQECLRMLTKGKTSLTIAHRMATIKNADRIYVLHQGRIVQCGSHDELFKQEGQYRKMLKLQELKERVI</sequence>
<dbReference type="InterPro" id="IPR003439">
    <property type="entry name" value="ABC_transporter-like_ATP-bd"/>
</dbReference>
<feature type="transmembrane region" description="Helical" evidence="8">
    <location>
        <begin position="244"/>
        <end position="268"/>
    </location>
</feature>
<dbReference type="GO" id="GO:0005524">
    <property type="term" value="F:ATP binding"/>
    <property type="evidence" value="ECO:0007669"/>
    <property type="project" value="UniProtKB-KW"/>
</dbReference>
<proteinExistence type="predicted"/>
<dbReference type="SUPFAM" id="SSF90123">
    <property type="entry name" value="ABC transporter transmembrane region"/>
    <property type="match status" value="1"/>
</dbReference>
<dbReference type="CDD" id="cd07346">
    <property type="entry name" value="ABC_6TM_exporters"/>
    <property type="match status" value="1"/>
</dbReference>
<dbReference type="AlphaFoldDB" id="A0A7X0RP29"/>
<name>A0A7X0RP29_9BACL</name>
<keyword evidence="5 11" id="KW-0067">ATP-binding</keyword>
<dbReference type="GO" id="GO:0005737">
    <property type="term" value="C:cytoplasm"/>
    <property type="evidence" value="ECO:0007669"/>
    <property type="project" value="UniProtKB-ARBA"/>
</dbReference>
<dbReference type="SMART" id="SM00382">
    <property type="entry name" value="AAA"/>
    <property type="match status" value="1"/>
</dbReference>
<evidence type="ECO:0000313" key="11">
    <source>
        <dbReference type="EMBL" id="MBB6670926.1"/>
    </source>
</evidence>
<dbReference type="GO" id="GO:0015421">
    <property type="term" value="F:ABC-type oligopeptide transporter activity"/>
    <property type="evidence" value="ECO:0007669"/>
    <property type="project" value="TreeGrafter"/>
</dbReference>
<dbReference type="PANTHER" id="PTHR43394">
    <property type="entry name" value="ATP-DEPENDENT PERMEASE MDL1, MITOCHONDRIAL"/>
    <property type="match status" value="1"/>
</dbReference>
<gene>
    <name evidence="11" type="ORF">H7C19_09520</name>
</gene>
<evidence type="ECO:0000259" key="9">
    <source>
        <dbReference type="PROSITE" id="PS50893"/>
    </source>
</evidence>
<evidence type="ECO:0000256" key="4">
    <source>
        <dbReference type="ARBA" id="ARBA00022741"/>
    </source>
</evidence>
<dbReference type="FunFam" id="3.40.50.300:FF:000604">
    <property type="entry name" value="ABC transporter B family member 28"/>
    <property type="match status" value="1"/>
</dbReference>
<evidence type="ECO:0000313" key="12">
    <source>
        <dbReference type="Proteomes" id="UP000547209"/>
    </source>
</evidence>
<keyword evidence="6 8" id="KW-1133">Transmembrane helix</keyword>
<dbReference type="PROSITE" id="PS50929">
    <property type="entry name" value="ABC_TM1F"/>
    <property type="match status" value="1"/>
</dbReference>
<dbReference type="InterPro" id="IPR036640">
    <property type="entry name" value="ABC1_TM_sf"/>
</dbReference>
<evidence type="ECO:0000256" key="2">
    <source>
        <dbReference type="ARBA" id="ARBA00022448"/>
    </source>
</evidence>
<protein>
    <submittedName>
        <fullName evidence="11">ABC transporter ATP-binding protein</fullName>
    </submittedName>
</protein>
<feature type="transmembrane region" description="Helical" evidence="8">
    <location>
        <begin position="59"/>
        <end position="80"/>
    </location>
</feature>
<keyword evidence="2" id="KW-0813">Transport</keyword>
<evidence type="ECO:0000256" key="8">
    <source>
        <dbReference type="SAM" id="Phobius"/>
    </source>
</evidence>
<feature type="domain" description="ABC transmembrane type-1" evidence="10">
    <location>
        <begin position="26"/>
        <end position="306"/>
    </location>
</feature>
<dbReference type="GO" id="GO:0016887">
    <property type="term" value="F:ATP hydrolysis activity"/>
    <property type="evidence" value="ECO:0007669"/>
    <property type="project" value="InterPro"/>
</dbReference>
<feature type="transmembrane region" description="Helical" evidence="8">
    <location>
        <begin position="22"/>
        <end position="38"/>
    </location>
</feature>
<dbReference type="Proteomes" id="UP000547209">
    <property type="component" value="Unassembled WGS sequence"/>
</dbReference>
<dbReference type="PROSITE" id="PS50893">
    <property type="entry name" value="ABC_TRANSPORTER_2"/>
    <property type="match status" value="1"/>
</dbReference>
<feature type="transmembrane region" description="Helical" evidence="8">
    <location>
        <begin position="134"/>
        <end position="156"/>
    </location>
</feature>
<dbReference type="InterPro" id="IPR017871">
    <property type="entry name" value="ABC_transporter-like_CS"/>
</dbReference>
<accession>A0A7X0RP29</accession>
<evidence type="ECO:0000256" key="1">
    <source>
        <dbReference type="ARBA" id="ARBA00004651"/>
    </source>
</evidence>
<dbReference type="PANTHER" id="PTHR43394:SF1">
    <property type="entry name" value="ATP-BINDING CASSETTE SUB-FAMILY B MEMBER 10, MITOCHONDRIAL"/>
    <property type="match status" value="1"/>
</dbReference>
<dbReference type="EMBL" id="JACJVP010000012">
    <property type="protein sequence ID" value="MBB6670926.1"/>
    <property type="molecule type" value="Genomic_DNA"/>
</dbReference>
<dbReference type="Pfam" id="PF00005">
    <property type="entry name" value="ABC_tran"/>
    <property type="match status" value="1"/>
</dbReference>
<evidence type="ECO:0000256" key="3">
    <source>
        <dbReference type="ARBA" id="ARBA00022692"/>
    </source>
</evidence>
<comment type="caution">
    <text evidence="11">The sequence shown here is derived from an EMBL/GenBank/DDBJ whole genome shotgun (WGS) entry which is preliminary data.</text>
</comment>
<dbReference type="InterPro" id="IPR027417">
    <property type="entry name" value="P-loop_NTPase"/>
</dbReference>
<keyword evidence="7 8" id="KW-0472">Membrane</keyword>
<organism evidence="11 12">
    <name type="scientific">Cohnella nanjingensis</name>
    <dbReference type="NCBI Taxonomy" id="1387779"/>
    <lineage>
        <taxon>Bacteria</taxon>
        <taxon>Bacillati</taxon>
        <taxon>Bacillota</taxon>
        <taxon>Bacilli</taxon>
        <taxon>Bacillales</taxon>
        <taxon>Paenibacillaceae</taxon>
        <taxon>Cohnella</taxon>
    </lineage>
</organism>
<dbReference type="Gene3D" id="1.20.1560.10">
    <property type="entry name" value="ABC transporter type 1, transmembrane domain"/>
    <property type="match status" value="1"/>
</dbReference>
<reference evidence="11 12" key="1">
    <citation type="submission" date="2020-08" db="EMBL/GenBank/DDBJ databases">
        <title>Cohnella phylogeny.</title>
        <authorList>
            <person name="Dunlap C."/>
        </authorList>
    </citation>
    <scope>NUCLEOTIDE SEQUENCE [LARGE SCALE GENOMIC DNA]</scope>
    <source>
        <strain evidence="11 12">DSM 28246</strain>
    </source>
</reference>
<dbReference type="InterPro" id="IPR039421">
    <property type="entry name" value="Type_1_exporter"/>
</dbReference>
<dbReference type="InterPro" id="IPR003593">
    <property type="entry name" value="AAA+_ATPase"/>
</dbReference>
<dbReference type="Pfam" id="PF00664">
    <property type="entry name" value="ABC_membrane"/>
    <property type="match status" value="1"/>
</dbReference>
<evidence type="ECO:0000256" key="6">
    <source>
        <dbReference type="ARBA" id="ARBA00022989"/>
    </source>
</evidence>
<keyword evidence="12" id="KW-1185">Reference proteome</keyword>
<feature type="domain" description="ABC transporter" evidence="9">
    <location>
        <begin position="339"/>
        <end position="571"/>
    </location>
</feature>
<feature type="transmembrane region" description="Helical" evidence="8">
    <location>
        <begin position="163"/>
        <end position="181"/>
    </location>
</feature>
<evidence type="ECO:0000256" key="5">
    <source>
        <dbReference type="ARBA" id="ARBA00022840"/>
    </source>
</evidence>
<dbReference type="Gene3D" id="3.40.50.300">
    <property type="entry name" value="P-loop containing nucleotide triphosphate hydrolases"/>
    <property type="match status" value="1"/>
</dbReference>